<dbReference type="PROSITE" id="PS50041">
    <property type="entry name" value="C_TYPE_LECTIN_2"/>
    <property type="match status" value="3"/>
</dbReference>
<gene>
    <name evidence="3" type="ORF">FSCOSCO3_A025613</name>
</gene>
<accession>A0AAV1N5F3</accession>
<dbReference type="InterPro" id="IPR018378">
    <property type="entry name" value="C-type_lectin_CS"/>
</dbReference>
<evidence type="ECO:0000256" key="1">
    <source>
        <dbReference type="ARBA" id="ARBA00023157"/>
    </source>
</evidence>
<dbReference type="InterPro" id="IPR016186">
    <property type="entry name" value="C-type_lectin-like/link_sf"/>
</dbReference>
<evidence type="ECO:0000313" key="4">
    <source>
        <dbReference type="Proteomes" id="UP001314229"/>
    </source>
</evidence>
<keyword evidence="4" id="KW-1185">Reference proteome</keyword>
<feature type="domain" description="C-type lectin" evidence="2">
    <location>
        <begin position="156"/>
        <end position="245"/>
    </location>
</feature>
<feature type="domain" description="C-type lectin" evidence="2">
    <location>
        <begin position="29"/>
        <end position="143"/>
    </location>
</feature>
<keyword evidence="1" id="KW-1015">Disulfide bond</keyword>
<dbReference type="Gene3D" id="3.10.100.10">
    <property type="entry name" value="Mannose-Binding Protein A, subunit A"/>
    <property type="match status" value="3"/>
</dbReference>
<dbReference type="InterPro" id="IPR001304">
    <property type="entry name" value="C-type_lectin-like"/>
</dbReference>
<dbReference type="EMBL" id="CAWUFR010000016">
    <property type="protein sequence ID" value="CAK6954320.1"/>
    <property type="molecule type" value="Genomic_DNA"/>
</dbReference>
<dbReference type="PANTHER" id="PTHR45784:SF8">
    <property type="entry name" value="C-TYPE MANNOSE RECEPTOR 2-RELATED"/>
    <property type="match status" value="1"/>
</dbReference>
<name>A0AAV1N5F3_SCOSC</name>
<dbReference type="InterPro" id="IPR016187">
    <property type="entry name" value="CTDL_fold"/>
</dbReference>
<feature type="domain" description="C-type lectin" evidence="2">
    <location>
        <begin position="240"/>
        <end position="357"/>
    </location>
</feature>
<dbReference type="PROSITE" id="PS00615">
    <property type="entry name" value="C_TYPE_LECTIN_1"/>
    <property type="match status" value="1"/>
</dbReference>
<dbReference type="PANTHER" id="PTHR45784">
    <property type="entry name" value="C-TYPE LECTIN DOMAIN FAMILY 20 MEMBER A-RELATED"/>
    <property type="match status" value="1"/>
</dbReference>
<keyword evidence="3" id="KW-0675">Receptor</keyword>
<dbReference type="Pfam" id="PF00059">
    <property type="entry name" value="Lectin_C"/>
    <property type="match status" value="3"/>
</dbReference>
<evidence type="ECO:0000313" key="3">
    <source>
        <dbReference type="EMBL" id="CAK6954320.1"/>
    </source>
</evidence>
<reference evidence="3 4" key="1">
    <citation type="submission" date="2024-01" db="EMBL/GenBank/DDBJ databases">
        <authorList>
            <person name="Alioto T."/>
            <person name="Alioto T."/>
            <person name="Gomez Garrido J."/>
        </authorList>
    </citation>
    <scope>NUCLEOTIDE SEQUENCE [LARGE SCALE GENOMIC DNA]</scope>
</reference>
<organism evidence="3 4">
    <name type="scientific">Scomber scombrus</name>
    <name type="common">Atlantic mackerel</name>
    <name type="synonym">Scomber vernalis</name>
    <dbReference type="NCBI Taxonomy" id="13677"/>
    <lineage>
        <taxon>Eukaryota</taxon>
        <taxon>Metazoa</taxon>
        <taxon>Chordata</taxon>
        <taxon>Craniata</taxon>
        <taxon>Vertebrata</taxon>
        <taxon>Euteleostomi</taxon>
        <taxon>Actinopterygii</taxon>
        <taxon>Neopterygii</taxon>
        <taxon>Teleostei</taxon>
        <taxon>Neoteleostei</taxon>
        <taxon>Acanthomorphata</taxon>
        <taxon>Pelagiaria</taxon>
        <taxon>Scombriformes</taxon>
        <taxon>Scombridae</taxon>
        <taxon>Scomber</taxon>
    </lineage>
</organism>
<dbReference type="SUPFAM" id="SSF56436">
    <property type="entry name" value="C-type lectin-like"/>
    <property type="match status" value="3"/>
</dbReference>
<dbReference type="Proteomes" id="UP001314229">
    <property type="component" value="Unassembled WGS sequence"/>
</dbReference>
<dbReference type="AlphaFoldDB" id="A0AAV1N5F3"/>
<dbReference type="SMART" id="SM00034">
    <property type="entry name" value="CLECT"/>
    <property type="match status" value="3"/>
</dbReference>
<comment type="caution">
    <text evidence="3">The sequence shown here is derived from an EMBL/GenBank/DDBJ whole genome shotgun (WGS) entry which is preliminary data.</text>
</comment>
<proteinExistence type="predicted"/>
<sequence length="365" mass="42803">MGNKSELTVALLLIAALCLNALITNTIGYLSGREMTWLKARLYCQKNHIDMLTFKRGSKLWLADWMLEKKIPKVWIGLLRDPEQDLVWKWIDEKTGEGISGNDLSLSSNWADGQQSGHCALVQGSDRLWYSNACSSEHNFYCSSQGVNQHIKMNLSWYEAQQYCRREFDDLATVTRETTDQFNNTGWIGLYREGGETWSWSGDLTSDYRNWASGQPLTEDCAFFDTVTQKWHSEQCSEKLRFVCYDDYLEVVKENKTWEEALEYCNSMDRQRLMSLKYDKEYKYARDRIYKATTDEVWTGLRFLGGEWWWLGGQMLDHQGMLPTCQSQQKHCGTLSKYDTNKWLTRDCSERRNFVCHKYKVKDIE</sequence>
<evidence type="ECO:0000259" key="2">
    <source>
        <dbReference type="PROSITE" id="PS50041"/>
    </source>
</evidence>
<dbReference type="CDD" id="cd00037">
    <property type="entry name" value="CLECT"/>
    <property type="match status" value="2"/>
</dbReference>
<protein>
    <submittedName>
        <fullName evidence="3">Macrophage mannose receptor 1-like</fullName>
    </submittedName>
</protein>